<keyword evidence="6" id="KW-1185">Reference proteome</keyword>
<dbReference type="Gene3D" id="3.90.180.10">
    <property type="entry name" value="Medium-chain alcohol dehydrogenases, catalytic domain"/>
    <property type="match status" value="1"/>
</dbReference>
<dbReference type="PANTHER" id="PTHR43775:SF51">
    <property type="entry name" value="INACTIVE PHENOLPHTHIOCEROL SYNTHESIS POLYKETIDE SYNTHASE TYPE I PKS1-RELATED"/>
    <property type="match status" value="1"/>
</dbReference>
<dbReference type="InterPro" id="IPR050091">
    <property type="entry name" value="PKS_NRPS_Biosynth_Enz"/>
</dbReference>
<dbReference type="CDD" id="cd05195">
    <property type="entry name" value="enoyl_red"/>
    <property type="match status" value="1"/>
</dbReference>
<evidence type="ECO:0000313" key="6">
    <source>
        <dbReference type="Proteomes" id="UP000788262"/>
    </source>
</evidence>
<reference evidence="5 6" key="1">
    <citation type="submission" date="2021-02" db="EMBL/GenBank/DDBJ databases">
        <title>Whole genome sequencing of Streptomyces actuosus VRA1.</title>
        <authorList>
            <person name="Sen G."/>
            <person name="Sen A."/>
        </authorList>
    </citation>
    <scope>NUCLEOTIDE SEQUENCE [LARGE SCALE GENOMIC DNA]</scope>
    <source>
        <strain evidence="5 6">VRA1</strain>
    </source>
</reference>
<comment type="caution">
    <text evidence="5">The sequence shown here is derived from an EMBL/GenBank/DDBJ whole genome shotgun (WGS) entry which is preliminary data.</text>
</comment>
<dbReference type="InterPro" id="IPR036291">
    <property type="entry name" value="NAD(P)-bd_dom_sf"/>
</dbReference>
<dbReference type="PANTHER" id="PTHR43775">
    <property type="entry name" value="FATTY ACID SYNTHASE"/>
    <property type="match status" value="1"/>
</dbReference>
<dbReference type="SMART" id="SM00822">
    <property type="entry name" value="PKS_KR"/>
    <property type="match status" value="1"/>
</dbReference>
<dbReference type="Gene3D" id="3.40.50.720">
    <property type="entry name" value="NAD(P)-binding Rossmann-like Domain"/>
    <property type="match status" value="1"/>
</dbReference>
<dbReference type="EMBL" id="JAFFZS010000113">
    <property type="protein sequence ID" value="MBN0049329.1"/>
    <property type="molecule type" value="Genomic_DNA"/>
</dbReference>
<dbReference type="SUPFAM" id="SSF51735">
    <property type="entry name" value="NAD(P)-binding Rossmann-fold domains"/>
    <property type="match status" value="2"/>
</dbReference>
<protein>
    <submittedName>
        <fullName evidence="5">SDR family NAD(P)-dependent oxidoreductase</fullName>
    </submittedName>
</protein>
<dbReference type="InterPro" id="IPR013968">
    <property type="entry name" value="PKS_KR"/>
</dbReference>
<feature type="domain" description="Enoyl reductase (ER)" evidence="4">
    <location>
        <begin position="3"/>
        <end position="186"/>
    </location>
</feature>
<feature type="non-terminal residue" evidence="5">
    <location>
        <position position="376"/>
    </location>
</feature>
<name>A0ABS2W1N7_STRAS</name>
<evidence type="ECO:0000259" key="4">
    <source>
        <dbReference type="SMART" id="SM00829"/>
    </source>
</evidence>
<evidence type="ECO:0000256" key="2">
    <source>
        <dbReference type="ARBA" id="ARBA00023268"/>
    </source>
</evidence>
<accession>A0ABS2W1N7</accession>
<evidence type="ECO:0000259" key="3">
    <source>
        <dbReference type="SMART" id="SM00822"/>
    </source>
</evidence>
<gene>
    <name evidence="5" type="ORF">JS756_35825</name>
</gene>
<keyword evidence="2" id="KW-0511">Multifunctional enzyme</keyword>
<organism evidence="5 6">
    <name type="scientific">Streptomyces actuosus</name>
    <dbReference type="NCBI Taxonomy" id="1885"/>
    <lineage>
        <taxon>Bacteria</taxon>
        <taxon>Bacillati</taxon>
        <taxon>Actinomycetota</taxon>
        <taxon>Actinomycetes</taxon>
        <taxon>Kitasatosporales</taxon>
        <taxon>Streptomycetaceae</taxon>
        <taxon>Streptomyces</taxon>
    </lineage>
</organism>
<dbReference type="SMART" id="SM00829">
    <property type="entry name" value="PKS_ER"/>
    <property type="match status" value="1"/>
</dbReference>
<feature type="non-terminal residue" evidence="5">
    <location>
        <position position="1"/>
    </location>
</feature>
<evidence type="ECO:0000313" key="5">
    <source>
        <dbReference type="EMBL" id="MBN0049329.1"/>
    </source>
</evidence>
<dbReference type="Pfam" id="PF08659">
    <property type="entry name" value="KR"/>
    <property type="match status" value="1"/>
</dbReference>
<dbReference type="InterPro" id="IPR002364">
    <property type="entry name" value="Quin_OxRdtase/zeta-crystal_CS"/>
</dbReference>
<sequence>DLGSVCAGERVLVHAAAGGVGMAATQLARCLGAEVFGTASVGKWGVLREAGLDAGHVASSRDVGFESAFLAATGGRGVDVVLDSLAGEFVDASLRLLPRGGRFLEMGKTDVRDAGAVAAEYPGVRYRAFDLWDAGPERIGRMLAELVELFEAGVLEPLPVTCWDVRRAPEAFRYLSQARHVGKVVLTVPAPLDPEGTVLVTGGTGGLGALVARRLVVGHGVRRLLLVSRRGMDAPGAAGLVAGLGALGARVEVAAVDVADRGRLAAVLGAVPAGHPLTAVVHTAGVVDDGVVASLTPERLSGVLRPKVDAVGHLHELTREADLAAFVVFSSVAGTLGSAGQANYAAANAYLDAFATVRRRAGLPAVALAWGPWAPG</sequence>
<dbReference type="Proteomes" id="UP000788262">
    <property type="component" value="Unassembled WGS sequence"/>
</dbReference>
<keyword evidence="1" id="KW-0808">Transferase</keyword>
<dbReference type="InterPro" id="IPR020843">
    <property type="entry name" value="ER"/>
</dbReference>
<dbReference type="Pfam" id="PF13602">
    <property type="entry name" value="ADH_zinc_N_2"/>
    <property type="match status" value="1"/>
</dbReference>
<dbReference type="PROSITE" id="PS01162">
    <property type="entry name" value="QOR_ZETA_CRYSTAL"/>
    <property type="match status" value="1"/>
</dbReference>
<feature type="domain" description="Ketoreductase" evidence="3">
    <location>
        <begin position="196"/>
        <end position="376"/>
    </location>
</feature>
<dbReference type="RefSeq" id="WP_205387439.1">
    <property type="nucleotide sequence ID" value="NZ_JAFFZS010000113.1"/>
</dbReference>
<dbReference type="InterPro" id="IPR057326">
    <property type="entry name" value="KR_dom"/>
</dbReference>
<evidence type="ECO:0000256" key="1">
    <source>
        <dbReference type="ARBA" id="ARBA00022679"/>
    </source>
</evidence>
<proteinExistence type="predicted"/>